<name>A0A7W3CAS6_ENTAS</name>
<dbReference type="PROSITE" id="PS51257">
    <property type="entry name" value="PROKAR_LIPOPROTEIN"/>
    <property type="match status" value="1"/>
</dbReference>
<protein>
    <submittedName>
        <fullName evidence="1">Uncharacterized protein</fullName>
    </submittedName>
</protein>
<comment type="caution">
    <text evidence="1">The sequence shown here is derived from an EMBL/GenBank/DDBJ whole genome shotgun (WGS) entry which is preliminary data.</text>
</comment>
<dbReference type="AlphaFoldDB" id="A0A7W3CAS6"/>
<dbReference type="RefSeq" id="WP_063922455.1">
    <property type="nucleotide sequence ID" value="NZ_AP024281.1"/>
</dbReference>
<sequence>MKRLFAVALLLAAGCADKDRDYAFKMDYPVDAARLSLGGDIHVNIDCATREVNVISDSSNGIFSRHINKRISNICYKKTDKLDVVYRFEPAKGVKQDMIATQYPRVPPASNSDKLSDGNS</sequence>
<reference evidence="1 2" key="1">
    <citation type="submission" date="2020-06" db="EMBL/GenBank/DDBJ databases">
        <title>REHAB project genomes.</title>
        <authorList>
            <person name="Shaw L.P."/>
        </authorList>
    </citation>
    <scope>NUCLEOTIDE SEQUENCE [LARGE SCALE GENOMIC DNA]</scope>
    <source>
        <strain evidence="1 2">RHBSTW-00074</strain>
    </source>
</reference>
<organism evidence="1 2">
    <name type="scientific">Enterobacter asburiae</name>
    <dbReference type="NCBI Taxonomy" id="61645"/>
    <lineage>
        <taxon>Bacteria</taxon>
        <taxon>Pseudomonadati</taxon>
        <taxon>Pseudomonadota</taxon>
        <taxon>Gammaproteobacteria</taxon>
        <taxon>Enterobacterales</taxon>
        <taxon>Enterobacteriaceae</taxon>
        <taxon>Enterobacter</taxon>
        <taxon>Enterobacter cloacae complex</taxon>
    </lineage>
</organism>
<proteinExistence type="predicted"/>
<evidence type="ECO:0000313" key="1">
    <source>
        <dbReference type="EMBL" id="MBA8077601.1"/>
    </source>
</evidence>
<dbReference type="EMBL" id="JABXRP010000001">
    <property type="protein sequence ID" value="MBA8077601.1"/>
    <property type="molecule type" value="Genomic_DNA"/>
</dbReference>
<dbReference type="Proteomes" id="UP000533461">
    <property type="component" value="Unassembled WGS sequence"/>
</dbReference>
<gene>
    <name evidence="1" type="ORF">HV056_13760</name>
</gene>
<accession>A0A7W3CAS6</accession>
<evidence type="ECO:0000313" key="2">
    <source>
        <dbReference type="Proteomes" id="UP000533461"/>
    </source>
</evidence>